<dbReference type="Proteomes" id="UP001497045">
    <property type="component" value="Unassembled WGS sequence"/>
</dbReference>
<sequence length="153" mass="17201">MERMSVAADRGEEFVADLGFEPAFTVTLEYAPAERFHSPRGDRIFKRIDGGTISGRINGTVYPDGAGEYSLGREDGVIDVDGHVLLRDDSEQGEWLYLRNIGYRRPDGYYRVTSWVDADVRGQHDWVQGLFFIGVGRPAADGRSITITYYEVT</sequence>
<dbReference type="RefSeq" id="WP_341673573.1">
    <property type="nucleotide sequence ID" value="NZ_JBBYHV010000002.1"/>
</dbReference>
<protein>
    <submittedName>
        <fullName evidence="1">DUF3237 family protein</fullName>
    </submittedName>
</protein>
<dbReference type="Pfam" id="PF11578">
    <property type="entry name" value="DUF3237"/>
    <property type="match status" value="1"/>
</dbReference>
<evidence type="ECO:0000313" key="1">
    <source>
        <dbReference type="EMBL" id="MEL1251004.1"/>
    </source>
</evidence>
<evidence type="ECO:0000313" key="2">
    <source>
        <dbReference type="Proteomes" id="UP001497045"/>
    </source>
</evidence>
<proteinExistence type="predicted"/>
<accession>A0ABU9IG11</accession>
<reference evidence="1 2" key="1">
    <citation type="submission" date="2024-04" db="EMBL/GenBank/DDBJ databases">
        <title>Aurantiacibacter sp. DGU6 16S ribosomal RNA gene Genome sequencing and assembly.</title>
        <authorList>
            <person name="Park S."/>
        </authorList>
    </citation>
    <scope>NUCLEOTIDE SEQUENCE [LARGE SCALE GENOMIC DNA]</scope>
    <source>
        <strain evidence="1 2">DGU6</strain>
    </source>
</reference>
<keyword evidence="2" id="KW-1185">Reference proteome</keyword>
<dbReference type="Gene3D" id="2.40.160.20">
    <property type="match status" value="1"/>
</dbReference>
<gene>
    <name evidence="1" type="ORF">AAEO60_10000</name>
</gene>
<name>A0ABU9IG11_9SPHN</name>
<dbReference type="EMBL" id="JBBYHV010000002">
    <property type="protein sequence ID" value="MEL1251004.1"/>
    <property type="molecule type" value="Genomic_DNA"/>
</dbReference>
<organism evidence="1 2">
    <name type="scientific">Aurantiacibacter gilvus</name>
    <dbReference type="NCBI Taxonomy" id="3139141"/>
    <lineage>
        <taxon>Bacteria</taxon>
        <taxon>Pseudomonadati</taxon>
        <taxon>Pseudomonadota</taxon>
        <taxon>Alphaproteobacteria</taxon>
        <taxon>Sphingomonadales</taxon>
        <taxon>Erythrobacteraceae</taxon>
        <taxon>Aurantiacibacter</taxon>
    </lineage>
</organism>
<comment type="caution">
    <text evidence="1">The sequence shown here is derived from an EMBL/GenBank/DDBJ whole genome shotgun (WGS) entry which is preliminary data.</text>
</comment>